<organism evidence="6 7">
    <name type="scientific">Durio zibethinus</name>
    <name type="common">Durian</name>
    <dbReference type="NCBI Taxonomy" id="66656"/>
    <lineage>
        <taxon>Eukaryota</taxon>
        <taxon>Viridiplantae</taxon>
        <taxon>Streptophyta</taxon>
        <taxon>Embryophyta</taxon>
        <taxon>Tracheophyta</taxon>
        <taxon>Spermatophyta</taxon>
        <taxon>Magnoliopsida</taxon>
        <taxon>eudicotyledons</taxon>
        <taxon>Gunneridae</taxon>
        <taxon>Pentapetalae</taxon>
        <taxon>rosids</taxon>
        <taxon>malvids</taxon>
        <taxon>Malvales</taxon>
        <taxon>Malvaceae</taxon>
        <taxon>Helicteroideae</taxon>
        <taxon>Durio</taxon>
    </lineage>
</organism>
<dbReference type="Pfam" id="PF04570">
    <property type="entry name" value="zf-FLZ"/>
    <property type="match status" value="1"/>
</dbReference>
<reference evidence="7 8" key="1">
    <citation type="submission" date="2025-04" db="UniProtKB">
        <authorList>
            <consortium name="RefSeq"/>
        </authorList>
    </citation>
    <scope>IDENTIFICATION</scope>
    <source>
        <tissue evidence="7 8">Fruit stalk</tissue>
    </source>
</reference>
<dbReference type="RefSeq" id="XP_022724433.1">
    <property type="nucleotide sequence ID" value="XM_022868698.1"/>
</dbReference>
<dbReference type="Proteomes" id="UP000515121">
    <property type="component" value="Unplaced"/>
</dbReference>
<dbReference type="PANTHER" id="PTHR46868">
    <property type="entry name" value="FCS-LIKE ZINC FINGER 11"/>
    <property type="match status" value="1"/>
</dbReference>
<evidence type="ECO:0000256" key="2">
    <source>
        <dbReference type="ARBA" id="ARBA00022723"/>
    </source>
</evidence>
<dbReference type="AlphaFoldDB" id="A0A6P5X8B1"/>
<keyword evidence="2" id="KW-0479">Metal-binding</keyword>
<dbReference type="GeneID" id="111281093"/>
<evidence type="ECO:0000256" key="4">
    <source>
        <dbReference type="PROSITE-ProRule" id="PRU01131"/>
    </source>
</evidence>
<keyword evidence="3" id="KW-0862">Zinc</keyword>
<sequence>MNGNLMADPDSKSYFQSDILGLKHIRSSLFNIPGFLVGFSIKGSSDSDTVRSPTSPLDWRVFVNFSNPFSVRCPRSSSQSSYQKKWDCSKIGLGIVNLLADEIKPDGVDLDSPKNIIFGPQVKTKFPHSSRYSHEFLGNYMKSNSLPRNYTISQLFQAGKSNTKSVDSSLVFGNKEVPLELKPDSSWLSPSFVASTQKSNLSSRCFCLKNGTTGINSSPLQVGRAVEVDNSLLSKPSSLPIPLSHSMGSLSTDKIELSEDYTCIISHGPNPKTTHILGDCILECHNNELTDFDKKAEPGTKVPKLCKSTETSTPYPFDEFLSFCYSCKKKLEKNEDIYMNRGEKAFCSFDCRSEEIFTEEEVEKTCNNYSNGSPEQSDDEDLFLMGMPIDI</sequence>
<evidence type="ECO:0000313" key="7">
    <source>
        <dbReference type="RefSeq" id="XP_022724433.1"/>
    </source>
</evidence>
<dbReference type="OrthoDB" id="1153198at2759"/>
<dbReference type="InterPro" id="IPR044585">
    <property type="entry name" value="FLZ10/11"/>
</dbReference>
<dbReference type="RefSeq" id="XP_022724434.1">
    <property type="nucleotide sequence ID" value="XM_022868699.1"/>
</dbReference>
<accession>A0A6P5X8B1</accession>
<proteinExistence type="inferred from homology"/>
<keyword evidence="3" id="KW-0863">Zinc-finger</keyword>
<evidence type="ECO:0000313" key="8">
    <source>
        <dbReference type="RefSeq" id="XP_022724434.1"/>
    </source>
</evidence>
<dbReference type="PROSITE" id="PS51795">
    <property type="entry name" value="ZF_FLZ"/>
    <property type="match status" value="1"/>
</dbReference>
<protein>
    <submittedName>
        <fullName evidence="7 8">Uncharacterized protein LOC111281093</fullName>
    </submittedName>
</protein>
<feature type="domain" description="FLZ-type" evidence="5">
    <location>
        <begin position="319"/>
        <end position="363"/>
    </location>
</feature>
<dbReference type="PANTHER" id="PTHR46868:SF4">
    <property type="entry name" value="FLZ-TYPE DOMAIN-CONTAINING PROTEIN"/>
    <property type="match status" value="1"/>
</dbReference>
<comment type="similarity">
    <text evidence="1">Belongs to the FLZ family.</text>
</comment>
<keyword evidence="6" id="KW-1185">Reference proteome</keyword>
<dbReference type="KEGG" id="dzi:111281093"/>
<evidence type="ECO:0000259" key="5">
    <source>
        <dbReference type="PROSITE" id="PS51795"/>
    </source>
</evidence>
<evidence type="ECO:0000256" key="3">
    <source>
        <dbReference type="ARBA" id="ARBA00022771"/>
    </source>
</evidence>
<feature type="zinc finger region" description="FLZ-type" evidence="4">
    <location>
        <begin position="319"/>
        <end position="363"/>
    </location>
</feature>
<name>A0A6P5X8B1_DURZI</name>
<gene>
    <name evidence="7 8" type="primary">LOC111281093</name>
</gene>
<evidence type="ECO:0000256" key="1">
    <source>
        <dbReference type="ARBA" id="ARBA00009374"/>
    </source>
</evidence>
<dbReference type="InterPro" id="IPR007650">
    <property type="entry name" value="Zf-FLZ_dom"/>
</dbReference>
<evidence type="ECO:0000313" key="6">
    <source>
        <dbReference type="Proteomes" id="UP000515121"/>
    </source>
</evidence>
<dbReference type="GO" id="GO:0008270">
    <property type="term" value="F:zinc ion binding"/>
    <property type="evidence" value="ECO:0007669"/>
    <property type="project" value="UniProtKB-KW"/>
</dbReference>